<keyword evidence="3" id="KW-1185">Reference proteome</keyword>
<reference evidence="2 3" key="1">
    <citation type="submission" date="2020-05" db="EMBL/GenBank/DDBJ databases">
        <title>Genome Sequencing of Type Strains.</title>
        <authorList>
            <person name="Lemaire J.F."/>
            <person name="Inderbitzin P."/>
            <person name="Gregorio O.A."/>
            <person name="Collins S.B."/>
            <person name="Wespe N."/>
            <person name="Knight-Connoni V."/>
        </authorList>
    </citation>
    <scope>NUCLEOTIDE SEQUENCE [LARGE SCALE GENOMIC DNA]</scope>
    <source>
        <strain evidence="2 3">ATCC 25174</strain>
    </source>
</reference>
<evidence type="ECO:0000313" key="2">
    <source>
        <dbReference type="EMBL" id="NUU16051.1"/>
    </source>
</evidence>
<dbReference type="Proteomes" id="UP000565724">
    <property type="component" value="Unassembled WGS sequence"/>
</dbReference>
<gene>
    <name evidence="2" type="ORF">HP550_02140</name>
</gene>
<feature type="region of interest" description="Disordered" evidence="1">
    <location>
        <begin position="51"/>
        <end position="73"/>
    </location>
</feature>
<comment type="caution">
    <text evidence="2">The sequence shown here is derived from an EMBL/GenBank/DDBJ whole genome shotgun (WGS) entry which is preliminary data.</text>
</comment>
<dbReference type="RefSeq" id="WP_175345947.1">
    <property type="nucleotide sequence ID" value="NZ_JABMCI010000041.1"/>
</dbReference>
<proteinExistence type="predicted"/>
<accession>A0A7Y5ZXS5</accession>
<dbReference type="EMBL" id="JABMCI010000041">
    <property type="protein sequence ID" value="NUU16051.1"/>
    <property type="molecule type" value="Genomic_DNA"/>
</dbReference>
<organism evidence="2 3">
    <name type="scientific">Cellulomonas humilata</name>
    <dbReference type="NCBI Taxonomy" id="144055"/>
    <lineage>
        <taxon>Bacteria</taxon>
        <taxon>Bacillati</taxon>
        <taxon>Actinomycetota</taxon>
        <taxon>Actinomycetes</taxon>
        <taxon>Micrococcales</taxon>
        <taxon>Cellulomonadaceae</taxon>
        <taxon>Cellulomonas</taxon>
    </lineage>
</organism>
<feature type="compositionally biased region" description="Polar residues" evidence="1">
    <location>
        <begin position="59"/>
        <end position="73"/>
    </location>
</feature>
<protein>
    <submittedName>
        <fullName evidence="2">Uncharacterized protein</fullName>
    </submittedName>
</protein>
<evidence type="ECO:0000256" key="1">
    <source>
        <dbReference type="SAM" id="MobiDB-lite"/>
    </source>
</evidence>
<name>A0A7Y5ZXS5_9CELL</name>
<evidence type="ECO:0000313" key="3">
    <source>
        <dbReference type="Proteomes" id="UP000565724"/>
    </source>
</evidence>
<sequence>MHTFLRRSLQTALATGGLAATALQLAGTAAAVAIAVVAVVASPVVTHRHRWAAGHRPSTVPQVPTQRSATPES</sequence>
<dbReference type="AlphaFoldDB" id="A0A7Y5ZXS5"/>